<accession>A0A0U2W559</accession>
<dbReference type="OrthoDB" id="2680283at2"/>
<gene>
    <name evidence="1" type="ORF">IJ22_33230</name>
</gene>
<dbReference type="RefSeq" id="WP_054817428.1">
    <property type="nucleotide sequence ID" value="NZ_BJCS01000010.1"/>
</dbReference>
<evidence type="ECO:0000313" key="1">
    <source>
        <dbReference type="EMBL" id="ALS23684.1"/>
    </source>
</evidence>
<dbReference type="EMBL" id="CP013652">
    <property type="protein sequence ID" value="ALS23684.1"/>
    <property type="molecule type" value="Genomic_DNA"/>
</dbReference>
<name>A0A0U2W559_9BACL</name>
<evidence type="ECO:0000313" key="2">
    <source>
        <dbReference type="Proteomes" id="UP000061660"/>
    </source>
</evidence>
<sequence length="79" mass="9200">MSQTGTRFEYEVFTRIKRGDNLIHVGTVEAPTDELAKVYAGYIYDEEDWVEMCVVRRDSIKWVIQPEGLLVKEGAVRYE</sequence>
<keyword evidence="2" id="KW-1185">Reference proteome</keyword>
<proteinExistence type="predicted"/>
<dbReference type="PATRIC" id="fig|162209.4.peg.3556"/>
<dbReference type="AlphaFoldDB" id="A0A0U2W559"/>
<dbReference type="InterPro" id="IPR038693">
    <property type="entry name" value="PaaB_sf"/>
</dbReference>
<organism evidence="1 2">
    <name type="scientific">Paenibacillus naphthalenovorans</name>
    <dbReference type="NCBI Taxonomy" id="162209"/>
    <lineage>
        <taxon>Bacteria</taxon>
        <taxon>Bacillati</taxon>
        <taxon>Bacillota</taxon>
        <taxon>Bacilli</taxon>
        <taxon>Bacillales</taxon>
        <taxon>Paenibacillaceae</taxon>
        <taxon>Paenibacillus</taxon>
    </lineage>
</organism>
<dbReference type="Proteomes" id="UP000061660">
    <property type="component" value="Chromosome"/>
</dbReference>
<reference evidence="1 2" key="2">
    <citation type="journal article" date="2016" name="Genome Announc.">
        <title>Complete Genome Sequences of Two Interactive Moderate Thermophiles, Paenibacillus napthalenovorans 32O-Y and Paenibacillus sp. 32O-W.</title>
        <authorList>
            <person name="Butler R.R.III."/>
            <person name="Wang J."/>
            <person name="Stark B.C."/>
            <person name="Pombert J.F."/>
        </authorList>
    </citation>
    <scope>NUCLEOTIDE SEQUENCE [LARGE SCALE GENOMIC DNA]</scope>
    <source>
        <strain evidence="1 2">32O-Y</strain>
    </source>
</reference>
<dbReference type="STRING" id="162209.IJ22_33230"/>
<protein>
    <submittedName>
        <fullName evidence="1">Uncharacterized protein</fullName>
    </submittedName>
</protein>
<dbReference type="Gene3D" id="3.10.20.520">
    <property type="entry name" value="Phenylacetic acid degradation B"/>
    <property type="match status" value="1"/>
</dbReference>
<reference evidence="2" key="1">
    <citation type="submission" date="2015-12" db="EMBL/GenBank/DDBJ databases">
        <title>Complete genome sequences of two moderately thermophilic Paenibacillus species.</title>
        <authorList>
            <person name="Butler R.III."/>
            <person name="Wang J."/>
            <person name="Stark B.C."/>
            <person name="Pombert J.-F."/>
        </authorList>
    </citation>
    <scope>NUCLEOTIDE SEQUENCE [LARGE SCALE GENOMIC DNA]</scope>
    <source>
        <strain evidence="2">32O-Y</strain>
    </source>
</reference>
<dbReference type="KEGG" id="pnp:IJ22_33230"/>